<reference evidence="3" key="1">
    <citation type="submission" date="2022-04" db="EMBL/GenBank/DDBJ databases">
        <title>Carnegiea gigantea Genome sequencing and assembly v2.</title>
        <authorList>
            <person name="Copetti D."/>
            <person name="Sanderson M.J."/>
            <person name="Burquez A."/>
            <person name="Wojciechowski M.F."/>
        </authorList>
    </citation>
    <scope>NUCLEOTIDE SEQUENCE</scope>
    <source>
        <strain evidence="3">SGP5-SGP5p</strain>
        <tissue evidence="3">Aerial part</tissue>
    </source>
</reference>
<evidence type="ECO:0000313" key="4">
    <source>
        <dbReference type="Proteomes" id="UP001153076"/>
    </source>
</evidence>
<protein>
    <submittedName>
        <fullName evidence="3">Uncharacterized protein</fullName>
    </submittedName>
</protein>
<evidence type="ECO:0000256" key="1">
    <source>
        <dbReference type="SAM" id="MobiDB-lite"/>
    </source>
</evidence>
<dbReference type="EMBL" id="JAKOGI010002444">
    <property type="protein sequence ID" value="KAJ8421990.1"/>
    <property type="molecule type" value="Genomic_DNA"/>
</dbReference>
<dbReference type="AlphaFoldDB" id="A0A9Q1GJZ9"/>
<evidence type="ECO:0000313" key="3">
    <source>
        <dbReference type="EMBL" id="KAJ8421990.1"/>
    </source>
</evidence>
<dbReference type="OrthoDB" id="848707at2759"/>
<organism evidence="3 4">
    <name type="scientific">Carnegiea gigantea</name>
    <dbReference type="NCBI Taxonomy" id="171969"/>
    <lineage>
        <taxon>Eukaryota</taxon>
        <taxon>Viridiplantae</taxon>
        <taxon>Streptophyta</taxon>
        <taxon>Embryophyta</taxon>
        <taxon>Tracheophyta</taxon>
        <taxon>Spermatophyta</taxon>
        <taxon>Magnoliopsida</taxon>
        <taxon>eudicotyledons</taxon>
        <taxon>Gunneridae</taxon>
        <taxon>Pentapetalae</taxon>
        <taxon>Caryophyllales</taxon>
        <taxon>Cactineae</taxon>
        <taxon>Cactaceae</taxon>
        <taxon>Cactoideae</taxon>
        <taxon>Echinocereeae</taxon>
        <taxon>Carnegiea</taxon>
    </lineage>
</organism>
<feature type="compositionally biased region" description="Low complexity" evidence="1">
    <location>
        <begin position="14"/>
        <end position="27"/>
    </location>
</feature>
<dbReference type="EMBL" id="JAKOGI010002845">
    <property type="protein sequence ID" value="KAJ8421227.1"/>
    <property type="molecule type" value="Genomic_DNA"/>
</dbReference>
<feature type="region of interest" description="Disordered" evidence="1">
    <location>
        <begin position="1"/>
        <end position="46"/>
    </location>
</feature>
<proteinExistence type="predicted"/>
<gene>
    <name evidence="2" type="ORF">Cgig2_005526</name>
    <name evidence="3" type="ORF">Cgig2_034077</name>
</gene>
<evidence type="ECO:0000313" key="2">
    <source>
        <dbReference type="EMBL" id="KAJ8421227.1"/>
    </source>
</evidence>
<name>A0A9Q1GJZ9_9CARY</name>
<dbReference type="Proteomes" id="UP001153076">
    <property type="component" value="Unassembled WGS sequence"/>
</dbReference>
<comment type="caution">
    <text evidence="3">The sequence shown here is derived from an EMBL/GenBank/DDBJ whole genome shotgun (WGS) entry which is preliminary data.</text>
</comment>
<sequence>MANTRGGKAPKRPSPASKAKESASFSPPKRRCHRIAAGTSKRACKSATKTTVTILDSPSVSDRSSDNSASTQSAIAPSSLIKITANSVFFESIVKSVKITLSCPILESIFGLKFVDTTPPNLSRKVAKDLCLKQFASPQKLEAYTWENKAPPIMFYSRNLDCWQHLSDLTPDEVSSLKIKLPDTGSAPHIADTLTELKEDHAELRTQLEHIQVEMGLMNRKINE</sequence>
<keyword evidence="4" id="KW-1185">Reference proteome</keyword>
<accession>A0A9Q1GJZ9</accession>